<dbReference type="PROSITE" id="PS50893">
    <property type="entry name" value="ABC_TRANSPORTER_2"/>
    <property type="match status" value="1"/>
</dbReference>
<sequence length="347" mass="35940">MIEARLVGERPASRLDLKVVLAFGEVVGLVGPEGAGKTTALRVLAGLTPASGGYVLVNGAAVHTRPPGRRSVAMAGRDPLLFPRLTALDNIAFGPRCHGDYKEQARRAAAAWLDRMDLAGHARSLPRELSPGQARAVALARALAVRPRLLLLDEPLAGLDATEADVVRALLHRHLPDFPGACLMATGDPLDALAAADRLLVIEDGALAQEGTPAEVARRPGTHHAARLAGLNLCRGHAAGRSVAVGGAAGPTFTVREALRGPVFVAFPPAAVALSRARPDGAPGNLWRGGVEAVERHGERARVRLDGPLAAVAELTPGVLAALAPALGEQMWATVPASETIAYPAPP</sequence>
<name>A0A7W8ZC35_9ACTN</name>
<dbReference type="Gene3D" id="3.40.50.300">
    <property type="entry name" value="P-loop containing nucleotide triphosphate hydrolases"/>
    <property type="match status" value="1"/>
</dbReference>
<dbReference type="InterPro" id="IPR027417">
    <property type="entry name" value="P-loop_NTPase"/>
</dbReference>
<keyword evidence="1" id="KW-0813">Transport</keyword>
<dbReference type="InterPro" id="IPR017871">
    <property type="entry name" value="ABC_transporter-like_CS"/>
</dbReference>
<dbReference type="PANTHER" id="PTHR42781:SF4">
    <property type="entry name" value="SPERMIDINE_PUTRESCINE IMPORT ATP-BINDING PROTEIN POTA"/>
    <property type="match status" value="1"/>
</dbReference>
<dbReference type="Gene3D" id="2.40.50.100">
    <property type="match status" value="1"/>
</dbReference>
<evidence type="ECO:0000313" key="6">
    <source>
        <dbReference type="Proteomes" id="UP000588112"/>
    </source>
</evidence>
<dbReference type="AlphaFoldDB" id="A0A7W8ZC35"/>
<dbReference type="RefSeq" id="WP_184617798.1">
    <property type="nucleotide sequence ID" value="NZ_BOOS01000006.1"/>
</dbReference>
<dbReference type="InterPro" id="IPR008995">
    <property type="entry name" value="Mo/tungstate-bd_C_term_dom"/>
</dbReference>
<dbReference type="GO" id="GO:0016887">
    <property type="term" value="F:ATP hydrolysis activity"/>
    <property type="evidence" value="ECO:0007669"/>
    <property type="project" value="InterPro"/>
</dbReference>
<dbReference type="EMBL" id="JACHBR010000003">
    <property type="protein sequence ID" value="MBB5631289.1"/>
    <property type="molecule type" value="Genomic_DNA"/>
</dbReference>
<dbReference type="PANTHER" id="PTHR42781">
    <property type="entry name" value="SPERMIDINE/PUTRESCINE IMPORT ATP-BINDING PROTEIN POTA"/>
    <property type="match status" value="1"/>
</dbReference>
<evidence type="ECO:0000256" key="1">
    <source>
        <dbReference type="ARBA" id="ARBA00022448"/>
    </source>
</evidence>
<feature type="domain" description="ABC transporter" evidence="4">
    <location>
        <begin position="2"/>
        <end position="229"/>
    </location>
</feature>
<dbReference type="InterPro" id="IPR003439">
    <property type="entry name" value="ABC_transporter-like_ATP-bd"/>
</dbReference>
<evidence type="ECO:0000313" key="5">
    <source>
        <dbReference type="EMBL" id="MBB5631289.1"/>
    </source>
</evidence>
<evidence type="ECO:0000256" key="3">
    <source>
        <dbReference type="ARBA" id="ARBA00022840"/>
    </source>
</evidence>
<dbReference type="SMART" id="SM00382">
    <property type="entry name" value="AAA"/>
    <property type="match status" value="1"/>
</dbReference>
<dbReference type="InterPro" id="IPR050093">
    <property type="entry name" value="ABC_SmlMolc_Importer"/>
</dbReference>
<evidence type="ECO:0000256" key="2">
    <source>
        <dbReference type="ARBA" id="ARBA00022741"/>
    </source>
</evidence>
<keyword evidence="6" id="KW-1185">Reference proteome</keyword>
<reference evidence="5 6" key="1">
    <citation type="submission" date="2020-08" db="EMBL/GenBank/DDBJ databases">
        <title>Sequencing the genomes of 1000 actinobacteria strains.</title>
        <authorList>
            <person name="Klenk H.-P."/>
        </authorList>
    </citation>
    <scope>NUCLEOTIDE SEQUENCE [LARGE SCALE GENOMIC DNA]</scope>
    <source>
        <strain evidence="5 6">DSM 45790</strain>
    </source>
</reference>
<comment type="caution">
    <text evidence="5">The sequence shown here is derived from an EMBL/GenBank/DDBJ whole genome shotgun (WGS) entry which is preliminary data.</text>
</comment>
<dbReference type="PROSITE" id="PS00211">
    <property type="entry name" value="ABC_TRANSPORTER_1"/>
    <property type="match status" value="1"/>
</dbReference>
<dbReference type="SUPFAM" id="SSF52540">
    <property type="entry name" value="P-loop containing nucleoside triphosphate hydrolases"/>
    <property type="match status" value="1"/>
</dbReference>
<proteinExistence type="predicted"/>
<protein>
    <submittedName>
        <fullName evidence="5">Molybdate transport system ATP-binding protein</fullName>
    </submittedName>
</protein>
<dbReference type="Proteomes" id="UP000588112">
    <property type="component" value="Unassembled WGS sequence"/>
</dbReference>
<keyword evidence="2" id="KW-0547">Nucleotide-binding</keyword>
<dbReference type="InterPro" id="IPR003593">
    <property type="entry name" value="AAA+_ATPase"/>
</dbReference>
<dbReference type="GO" id="GO:0005524">
    <property type="term" value="F:ATP binding"/>
    <property type="evidence" value="ECO:0007669"/>
    <property type="project" value="UniProtKB-KW"/>
</dbReference>
<keyword evidence="3 5" id="KW-0067">ATP-binding</keyword>
<accession>A0A7W8ZC35</accession>
<gene>
    <name evidence="5" type="ORF">BJ981_007075</name>
</gene>
<organism evidence="5 6">
    <name type="scientific">Sphaerisporangium krabiense</name>
    <dbReference type="NCBI Taxonomy" id="763782"/>
    <lineage>
        <taxon>Bacteria</taxon>
        <taxon>Bacillati</taxon>
        <taxon>Actinomycetota</taxon>
        <taxon>Actinomycetes</taxon>
        <taxon>Streptosporangiales</taxon>
        <taxon>Streptosporangiaceae</taxon>
        <taxon>Sphaerisporangium</taxon>
    </lineage>
</organism>
<dbReference type="Pfam" id="PF00005">
    <property type="entry name" value="ABC_tran"/>
    <property type="match status" value="1"/>
</dbReference>
<evidence type="ECO:0000259" key="4">
    <source>
        <dbReference type="PROSITE" id="PS50893"/>
    </source>
</evidence>
<dbReference type="SUPFAM" id="SSF50331">
    <property type="entry name" value="MOP-like"/>
    <property type="match status" value="1"/>
</dbReference>